<dbReference type="Pfam" id="PF24696">
    <property type="entry name" value="UGSC"/>
    <property type="match status" value="1"/>
</dbReference>
<protein>
    <recommendedName>
        <fullName evidence="1">UGSC-like domain-containing protein</fullName>
    </recommendedName>
</protein>
<dbReference type="EMBL" id="JAAXLA010000001">
    <property type="protein sequence ID" value="NMH95818.1"/>
    <property type="molecule type" value="Genomic_DNA"/>
</dbReference>
<sequence>MHDFVTLEGQGVRAAFVASSEFVAAAAAQARALGYARVPAVFVPHPIQDRTDAEMRELAEQALEMILAAVTG</sequence>
<feature type="domain" description="UGSC-like" evidence="1">
    <location>
        <begin position="1"/>
        <end position="71"/>
    </location>
</feature>
<accession>A0ABX1S6Q1</accession>
<gene>
    <name evidence="2" type="ORF">HF526_00530</name>
</gene>
<dbReference type="Proteomes" id="UP000820669">
    <property type="component" value="Unassembled WGS sequence"/>
</dbReference>
<organism evidence="2 3">
    <name type="scientific">Pseudonocardia acidicola</name>
    <dbReference type="NCBI Taxonomy" id="2724939"/>
    <lineage>
        <taxon>Bacteria</taxon>
        <taxon>Bacillati</taxon>
        <taxon>Actinomycetota</taxon>
        <taxon>Actinomycetes</taxon>
        <taxon>Pseudonocardiales</taxon>
        <taxon>Pseudonocardiaceae</taxon>
        <taxon>Pseudonocardia</taxon>
    </lineage>
</organism>
<keyword evidence="3" id="KW-1185">Reference proteome</keyword>
<evidence type="ECO:0000313" key="2">
    <source>
        <dbReference type="EMBL" id="NMH95818.1"/>
    </source>
</evidence>
<proteinExistence type="predicted"/>
<evidence type="ECO:0000313" key="3">
    <source>
        <dbReference type="Proteomes" id="UP000820669"/>
    </source>
</evidence>
<evidence type="ECO:0000259" key="1">
    <source>
        <dbReference type="Pfam" id="PF24696"/>
    </source>
</evidence>
<comment type="caution">
    <text evidence="2">The sequence shown here is derived from an EMBL/GenBank/DDBJ whole genome shotgun (WGS) entry which is preliminary data.</text>
</comment>
<name>A0ABX1S6Q1_9PSEU</name>
<reference evidence="2 3" key="1">
    <citation type="submission" date="2020-04" db="EMBL/GenBank/DDBJ databases">
        <authorList>
            <person name="Klaysubun C."/>
            <person name="Duangmal K."/>
            <person name="Lipun K."/>
        </authorList>
    </citation>
    <scope>NUCLEOTIDE SEQUENCE [LARGE SCALE GENOMIC DNA]</scope>
    <source>
        <strain evidence="2 3">K10HN5</strain>
    </source>
</reference>
<dbReference type="InterPro" id="IPR057767">
    <property type="entry name" value="UGSC-like_dom"/>
</dbReference>